<dbReference type="AlphaFoldDB" id="A0A6M3IFR0"/>
<gene>
    <name evidence="1" type="ORF">MM415B01878_0008</name>
</gene>
<reference evidence="1" key="1">
    <citation type="submission" date="2020-03" db="EMBL/GenBank/DDBJ databases">
        <title>The deep terrestrial virosphere.</title>
        <authorList>
            <person name="Holmfeldt K."/>
            <person name="Nilsson E."/>
            <person name="Simone D."/>
            <person name="Lopez-Fernandez M."/>
            <person name="Wu X."/>
            <person name="de Brujin I."/>
            <person name="Lundin D."/>
            <person name="Andersson A."/>
            <person name="Bertilsson S."/>
            <person name="Dopson M."/>
        </authorList>
    </citation>
    <scope>NUCLEOTIDE SEQUENCE</scope>
    <source>
        <strain evidence="1">MM415B01878</strain>
    </source>
</reference>
<dbReference type="EMBL" id="MT141213">
    <property type="protein sequence ID" value="QJA56350.1"/>
    <property type="molecule type" value="Genomic_DNA"/>
</dbReference>
<name>A0A6M3IFR0_9ZZZZ</name>
<accession>A0A6M3IFR0</accession>
<sequence length="253" mass="27377">MGMKRTSGMWYGTGTAVFICCGFVPDWVWAWNIELATYAQMFWCNQFRTADAQGGMQWSAADSAQVDITTLDGGIRGYFGGDVMNSTIQPSVTLQSADVDFFMHDDKDYRYYTNNAAGISGDAVTETIDTWTSTTASTSKGKFNSDVTGTYIGEGSPIIIENYSSGKQYHGIITALTATQGSADDEVTIYPTKGDRVTGIPSGKVTYIGYKDGYKPIPLGDTAPAGFRIGNTTVNVAADRCFFEAGTYDDTSR</sequence>
<protein>
    <submittedName>
        <fullName evidence="1">Uncharacterized protein</fullName>
    </submittedName>
</protein>
<organism evidence="1">
    <name type="scientific">viral metagenome</name>
    <dbReference type="NCBI Taxonomy" id="1070528"/>
    <lineage>
        <taxon>unclassified sequences</taxon>
        <taxon>metagenomes</taxon>
        <taxon>organismal metagenomes</taxon>
    </lineage>
</organism>
<evidence type="ECO:0000313" key="1">
    <source>
        <dbReference type="EMBL" id="QJA56350.1"/>
    </source>
</evidence>
<proteinExistence type="predicted"/>